<sequence length="922" mass="104988">MAAAYAALLSLSHTIDQLQNHSTSLDETQIKSISESTTLLLHLLENYSFSGSQEAYWEGRIADAAHEAEDMIESHIFDRGMTCCCFMISSIFGWLYNSATPEERVAEDMDSIAKDAKEMMMMMMTRVMQNGDDEVDKYDTTYDGSSSRSLPHTNILVGFGDLLVELKDKLTNSSGRGLNRQVIPIVGMGGSGKTALARGIYEDPLVMQYFDIRIWFTISRKCSRQEILVQCLLCLKQMSSKEHLLSEKSEYELGELLFKSLSGRRYLAVIDDLWGVEEWDSVEFFFPEYRNGSRIVVTTRLTRVALSMADNSLDVVKMKFLDDDNSWKLLSGIVFGNKGRPSILEETGKRITKSCRGLPLSIKVIGGLLSKHKQSPMFWEDVLENFNDVLNSEDDKRCSKILGLSYKELPIHLKPCFLYMGAFRGDRVILKSTLIRLWVAEGFVKPMCGGKSLEFIAEEYLKELVDRNLVLVEQLGSTGNIKYCGIHDLLRDLCVKEARKNNFLCIIEEAEREVYSPFKIKRRTVFHSSVFGDHYIRPCISSSLRSLTCDLRKGAIELQRLNFKSVRVLRVVYSAHLIPERDDSMRTIPANLWLLEFGCEKLALAPSIVHLWSLPERHAVIDIWKMPQLRHAMCQGLELADIDLTNLLVVLDNLTTLKGVRNFTCSKELVQRIPNVKKLGLQYLGIVRYCYLDNLCHLHKLESLVVLFTAHLNKKVMSIDSLCYIRPSELGWSLNLPHSLRKLSLWCIESDWEEMGIKIGSLPHLQVLKLIHCHLGPQWETVGGQFQKLKFLHVGCDDLIHWIADSTHFPCLEKLVLDTLSLLVDIPREIGDIFTLKLIQVSNCSNSVLDSVKEIEQEQRDLGNEDLQLLLTDNNKYSQQFSDERSEGWARSETFLDLTCPDTDPTFINRSMNVPGRGTIPT</sequence>
<comment type="caution">
    <text evidence="13">The sequence shown here is derived from an EMBL/GenBank/DDBJ whole genome shotgun (WGS) entry which is preliminary data.</text>
</comment>
<dbReference type="Gene3D" id="1.10.10.10">
    <property type="entry name" value="Winged helix-like DNA-binding domain superfamily/Winged helix DNA-binding domain"/>
    <property type="match status" value="1"/>
</dbReference>
<dbReference type="GO" id="GO:0051607">
    <property type="term" value="P:defense response to virus"/>
    <property type="evidence" value="ECO:0007669"/>
    <property type="project" value="UniProtKB-ARBA"/>
</dbReference>
<keyword evidence="7" id="KW-0677">Repeat</keyword>
<dbReference type="InterPro" id="IPR036388">
    <property type="entry name" value="WH-like_DNA-bd_sf"/>
</dbReference>
<name>A0A5A7Q812_STRAF</name>
<dbReference type="InterPro" id="IPR042197">
    <property type="entry name" value="Apaf_helical"/>
</dbReference>
<dbReference type="Gene3D" id="3.80.10.10">
    <property type="entry name" value="Ribonuclease Inhibitor"/>
    <property type="match status" value="1"/>
</dbReference>
<keyword evidence="5" id="KW-0433">Leucine-rich repeat</keyword>
<dbReference type="Gene3D" id="1.20.5.4130">
    <property type="match status" value="1"/>
</dbReference>
<evidence type="ECO:0000256" key="7">
    <source>
        <dbReference type="ARBA" id="ARBA00022737"/>
    </source>
</evidence>
<dbReference type="Pfam" id="PF23559">
    <property type="entry name" value="WHD_DRP"/>
    <property type="match status" value="1"/>
</dbReference>
<dbReference type="EMBL" id="BKCP01006072">
    <property type="protein sequence ID" value="GER41389.1"/>
    <property type="molecule type" value="Genomic_DNA"/>
</dbReference>
<feature type="domain" description="NB-ARC" evidence="11">
    <location>
        <begin position="165"/>
        <end position="338"/>
    </location>
</feature>
<keyword evidence="14" id="KW-1185">Reference proteome</keyword>
<comment type="function">
    <text evidence="1">Confers resistance to late blight (Phytophthora infestans) races carrying the avirulence gene Avr1. Resistance proteins guard the plant against pathogens that contain an appropriate avirulence protein via an indirect interaction with this avirulence protein. That triggers a defense system including the hypersensitive response, which restricts the pathogen growth.</text>
</comment>
<keyword evidence="9" id="KW-0611">Plant defense</keyword>
<dbReference type="Pfam" id="PF00931">
    <property type="entry name" value="NB-ARC"/>
    <property type="match status" value="1"/>
</dbReference>
<keyword evidence="4" id="KW-0963">Cytoplasm</keyword>
<comment type="subcellular location">
    <subcellularLocation>
        <location evidence="2">Cytoplasm</location>
    </subcellularLocation>
</comment>
<evidence type="ECO:0000256" key="2">
    <source>
        <dbReference type="ARBA" id="ARBA00004496"/>
    </source>
</evidence>
<accession>A0A5A7Q812</accession>
<evidence type="ECO:0000256" key="5">
    <source>
        <dbReference type="ARBA" id="ARBA00022614"/>
    </source>
</evidence>
<keyword evidence="8" id="KW-0547">Nucleotide-binding</keyword>
<evidence type="ECO:0000313" key="14">
    <source>
        <dbReference type="Proteomes" id="UP000325081"/>
    </source>
</evidence>
<dbReference type="PRINTS" id="PR00364">
    <property type="entry name" value="DISEASERSIST"/>
</dbReference>
<dbReference type="AlphaFoldDB" id="A0A5A7Q812"/>
<evidence type="ECO:0000313" key="13">
    <source>
        <dbReference type="EMBL" id="GER41389.1"/>
    </source>
</evidence>
<evidence type="ECO:0000259" key="12">
    <source>
        <dbReference type="Pfam" id="PF23559"/>
    </source>
</evidence>
<dbReference type="GO" id="GO:0009626">
    <property type="term" value="P:plant-type hypersensitive response"/>
    <property type="evidence" value="ECO:0007669"/>
    <property type="project" value="UniProtKB-KW"/>
</dbReference>
<dbReference type="GO" id="GO:0005737">
    <property type="term" value="C:cytoplasm"/>
    <property type="evidence" value="ECO:0007669"/>
    <property type="project" value="UniProtKB-SubCell"/>
</dbReference>
<dbReference type="Gene3D" id="1.10.8.430">
    <property type="entry name" value="Helical domain of apoptotic protease-activating factors"/>
    <property type="match status" value="1"/>
</dbReference>
<evidence type="ECO:0000259" key="11">
    <source>
        <dbReference type="Pfam" id="PF00931"/>
    </source>
</evidence>
<dbReference type="FunFam" id="1.10.10.10:FF:000322">
    <property type="entry name" value="Probable disease resistance protein At1g63360"/>
    <property type="match status" value="1"/>
</dbReference>
<evidence type="ECO:0000256" key="1">
    <source>
        <dbReference type="ARBA" id="ARBA00002074"/>
    </source>
</evidence>
<dbReference type="Gene3D" id="3.40.50.300">
    <property type="entry name" value="P-loop containing nucleotide triphosphate hydrolases"/>
    <property type="match status" value="1"/>
</dbReference>
<dbReference type="InterPro" id="IPR027417">
    <property type="entry name" value="P-loop_NTPase"/>
</dbReference>
<dbReference type="Proteomes" id="UP000325081">
    <property type="component" value="Unassembled WGS sequence"/>
</dbReference>
<keyword evidence="6" id="KW-0381">Hypersensitive response</keyword>
<proteinExistence type="inferred from homology"/>
<dbReference type="PANTHER" id="PTHR23155">
    <property type="entry name" value="DISEASE RESISTANCE PROTEIN RP"/>
    <property type="match status" value="1"/>
</dbReference>
<evidence type="ECO:0000256" key="9">
    <source>
        <dbReference type="ARBA" id="ARBA00022821"/>
    </source>
</evidence>
<feature type="domain" description="Disease resistance protein winged helix" evidence="12">
    <location>
        <begin position="423"/>
        <end position="494"/>
    </location>
</feature>
<evidence type="ECO:0000256" key="8">
    <source>
        <dbReference type="ARBA" id="ARBA00022741"/>
    </source>
</evidence>
<keyword evidence="10" id="KW-0067">ATP-binding</keyword>
<dbReference type="GO" id="GO:0005524">
    <property type="term" value="F:ATP binding"/>
    <property type="evidence" value="ECO:0007669"/>
    <property type="project" value="UniProtKB-KW"/>
</dbReference>
<dbReference type="InterPro" id="IPR032675">
    <property type="entry name" value="LRR_dom_sf"/>
</dbReference>
<evidence type="ECO:0000256" key="6">
    <source>
        <dbReference type="ARBA" id="ARBA00022667"/>
    </source>
</evidence>
<dbReference type="SUPFAM" id="SSF52540">
    <property type="entry name" value="P-loop containing nucleoside triphosphate hydrolases"/>
    <property type="match status" value="1"/>
</dbReference>
<reference evidence="14" key="1">
    <citation type="journal article" date="2019" name="Curr. Biol.">
        <title>Genome Sequence of Striga asiatica Provides Insight into the Evolution of Plant Parasitism.</title>
        <authorList>
            <person name="Yoshida S."/>
            <person name="Kim S."/>
            <person name="Wafula E.K."/>
            <person name="Tanskanen J."/>
            <person name="Kim Y.M."/>
            <person name="Honaas L."/>
            <person name="Yang Z."/>
            <person name="Spallek T."/>
            <person name="Conn C.E."/>
            <person name="Ichihashi Y."/>
            <person name="Cheong K."/>
            <person name="Cui S."/>
            <person name="Der J.P."/>
            <person name="Gundlach H."/>
            <person name="Jiao Y."/>
            <person name="Hori C."/>
            <person name="Ishida J.K."/>
            <person name="Kasahara H."/>
            <person name="Kiba T."/>
            <person name="Kim M.S."/>
            <person name="Koo N."/>
            <person name="Laohavisit A."/>
            <person name="Lee Y.H."/>
            <person name="Lumba S."/>
            <person name="McCourt P."/>
            <person name="Mortimer J.C."/>
            <person name="Mutuku J.M."/>
            <person name="Nomura T."/>
            <person name="Sasaki-Sekimoto Y."/>
            <person name="Seto Y."/>
            <person name="Wang Y."/>
            <person name="Wakatake T."/>
            <person name="Sakakibara H."/>
            <person name="Demura T."/>
            <person name="Yamaguchi S."/>
            <person name="Yoneyama K."/>
            <person name="Manabe R.I."/>
            <person name="Nelson D.C."/>
            <person name="Schulman A.H."/>
            <person name="Timko M.P."/>
            <person name="dePamphilis C.W."/>
            <person name="Choi D."/>
            <person name="Shirasu K."/>
        </authorList>
    </citation>
    <scope>NUCLEOTIDE SEQUENCE [LARGE SCALE GENOMIC DNA]</scope>
    <source>
        <strain evidence="14">cv. UVA1</strain>
    </source>
</reference>
<dbReference type="PANTHER" id="PTHR23155:SF1152">
    <property type="entry name" value="AAA+ ATPASE DOMAIN-CONTAINING PROTEIN"/>
    <property type="match status" value="1"/>
</dbReference>
<evidence type="ECO:0000256" key="3">
    <source>
        <dbReference type="ARBA" id="ARBA00008894"/>
    </source>
</evidence>
<dbReference type="InterPro" id="IPR044974">
    <property type="entry name" value="Disease_R_plants"/>
</dbReference>
<dbReference type="SUPFAM" id="SSF52058">
    <property type="entry name" value="L domain-like"/>
    <property type="match status" value="1"/>
</dbReference>
<evidence type="ECO:0000256" key="4">
    <source>
        <dbReference type="ARBA" id="ARBA00022490"/>
    </source>
</evidence>
<gene>
    <name evidence="13" type="ORF">STAS_18096</name>
</gene>
<dbReference type="FunFam" id="3.40.50.300:FF:001091">
    <property type="entry name" value="Probable disease resistance protein At1g61300"/>
    <property type="match status" value="1"/>
</dbReference>
<dbReference type="InterPro" id="IPR058922">
    <property type="entry name" value="WHD_DRP"/>
</dbReference>
<organism evidence="13 14">
    <name type="scientific">Striga asiatica</name>
    <name type="common">Asiatic witchweed</name>
    <name type="synonym">Buchnera asiatica</name>
    <dbReference type="NCBI Taxonomy" id="4170"/>
    <lineage>
        <taxon>Eukaryota</taxon>
        <taxon>Viridiplantae</taxon>
        <taxon>Streptophyta</taxon>
        <taxon>Embryophyta</taxon>
        <taxon>Tracheophyta</taxon>
        <taxon>Spermatophyta</taxon>
        <taxon>Magnoliopsida</taxon>
        <taxon>eudicotyledons</taxon>
        <taxon>Gunneridae</taxon>
        <taxon>Pentapetalae</taxon>
        <taxon>asterids</taxon>
        <taxon>lamiids</taxon>
        <taxon>Lamiales</taxon>
        <taxon>Orobanchaceae</taxon>
        <taxon>Buchnereae</taxon>
        <taxon>Striga</taxon>
    </lineage>
</organism>
<dbReference type="OrthoDB" id="3064467at2759"/>
<protein>
    <submittedName>
        <fullName evidence="13">Disease resistance protein</fullName>
    </submittedName>
</protein>
<dbReference type="GO" id="GO:0043531">
    <property type="term" value="F:ADP binding"/>
    <property type="evidence" value="ECO:0007669"/>
    <property type="project" value="InterPro"/>
</dbReference>
<evidence type="ECO:0000256" key="10">
    <source>
        <dbReference type="ARBA" id="ARBA00022840"/>
    </source>
</evidence>
<comment type="similarity">
    <text evidence="3">Belongs to the disease resistance NB-LRR family.</text>
</comment>
<dbReference type="InterPro" id="IPR002182">
    <property type="entry name" value="NB-ARC"/>
</dbReference>